<feature type="transmembrane region" description="Helical" evidence="1">
    <location>
        <begin position="203"/>
        <end position="221"/>
    </location>
</feature>
<sequence length="506" mass="56521">MALALALLAAAGWVNMPFTNREELRSIRWSMPENSTSLAGLGGGITFAISDDFCSLMVARFSENYLLRRVPNPLQFVSCEDINDSIKRAMNTWSDNSAFIKFVTTACDTSRSDRRKCTPELLISTSPRTSAIGERVAAFVLHQPEGGMYGRQPITTAGVVARDELEITQAELTFVLDVCWFMDPTFCSQFHLALVDFASTTTVVRMILLLSWIIAAVVFAFRVGKYLTAYAHGGWDGISVEMDRTEAKLWHSLFMIFFLITPPAFYFFVYLPCIECYDFESAMTHELGHVLGFAHPDEFPDVDRMALKPLSLRTCKLNGPADWLASKAVGYIADQDDDVLPSRPSDSADSVMYSLTTFRSRSCLTDNDLDGLNYLYPSCDKTVVRQPPSLCVKAQRNIGWLRLAATIAIPFVAAVASTIATSQLLNRRLRRRASSLRLQEAVVRTLAQRRIWDMERNERQLLSQNKLLKERRAASGASAVDSDAGTGLVMATRDFTQVELSQLLRT</sequence>
<name>A0A8J5XKA6_DIALT</name>
<feature type="chain" id="PRO_5035276049" description="Peptidase M10 metallopeptidase domain-containing protein" evidence="2">
    <location>
        <begin position="22"/>
        <end position="506"/>
    </location>
</feature>
<dbReference type="Gene3D" id="3.40.390.10">
    <property type="entry name" value="Collagenase (Catalytic Domain)"/>
    <property type="match status" value="1"/>
</dbReference>
<dbReference type="GO" id="GO:0008237">
    <property type="term" value="F:metallopeptidase activity"/>
    <property type="evidence" value="ECO:0007669"/>
    <property type="project" value="InterPro"/>
</dbReference>
<proteinExistence type="predicted"/>
<dbReference type="OrthoDB" id="5855429at2759"/>
<feature type="transmembrane region" description="Helical" evidence="1">
    <location>
        <begin position="249"/>
        <end position="271"/>
    </location>
</feature>
<reference evidence="3" key="1">
    <citation type="submission" date="2021-05" db="EMBL/GenBank/DDBJ databases">
        <title>The genome of the haptophyte Pavlova lutheri (Diacronema luteri, Pavlovales) - a model for lipid biosynthesis in eukaryotic algae.</title>
        <authorList>
            <person name="Hulatt C.J."/>
            <person name="Posewitz M.C."/>
        </authorList>
    </citation>
    <scope>NUCLEOTIDE SEQUENCE</scope>
    <source>
        <strain evidence="3">NIVA-4/92</strain>
    </source>
</reference>
<evidence type="ECO:0000256" key="2">
    <source>
        <dbReference type="SAM" id="SignalP"/>
    </source>
</evidence>
<evidence type="ECO:0000313" key="4">
    <source>
        <dbReference type="Proteomes" id="UP000751190"/>
    </source>
</evidence>
<dbReference type="OMA" id="SEYEADH"/>
<dbReference type="AlphaFoldDB" id="A0A8J5XKA6"/>
<dbReference type="SUPFAM" id="SSF55486">
    <property type="entry name" value="Metalloproteases ('zincins'), catalytic domain"/>
    <property type="match status" value="1"/>
</dbReference>
<keyword evidence="4" id="KW-1185">Reference proteome</keyword>
<dbReference type="Proteomes" id="UP000751190">
    <property type="component" value="Unassembled WGS sequence"/>
</dbReference>
<accession>A0A8J5XKA6</accession>
<keyword evidence="1" id="KW-0472">Membrane</keyword>
<comment type="caution">
    <text evidence="3">The sequence shown here is derived from an EMBL/GenBank/DDBJ whole genome shotgun (WGS) entry which is preliminary data.</text>
</comment>
<feature type="transmembrane region" description="Helical" evidence="1">
    <location>
        <begin position="400"/>
        <end position="425"/>
    </location>
</feature>
<protein>
    <recommendedName>
        <fullName evidence="5">Peptidase M10 metallopeptidase domain-containing protein</fullName>
    </recommendedName>
</protein>
<dbReference type="InterPro" id="IPR024079">
    <property type="entry name" value="MetalloPept_cat_dom_sf"/>
</dbReference>
<feature type="signal peptide" evidence="2">
    <location>
        <begin position="1"/>
        <end position="21"/>
    </location>
</feature>
<gene>
    <name evidence="3" type="ORF">KFE25_005572</name>
</gene>
<keyword evidence="1" id="KW-1133">Transmembrane helix</keyword>
<keyword evidence="1" id="KW-0812">Transmembrane</keyword>
<evidence type="ECO:0000313" key="3">
    <source>
        <dbReference type="EMBL" id="KAG8466002.1"/>
    </source>
</evidence>
<evidence type="ECO:0008006" key="5">
    <source>
        <dbReference type="Google" id="ProtNLM"/>
    </source>
</evidence>
<organism evidence="3 4">
    <name type="scientific">Diacronema lutheri</name>
    <name type="common">Unicellular marine alga</name>
    <name type="synonym">Monochrysis lutheri</name>
    <dbReference type="NCBI Taxonomy" id="2081491"/>
    <lineage>
        <taxon>Eukaryota</taxon>
        <taxon>Haptista</taxon>
        <taxon>Haptophyta</taxon>
        <taxon>Pavlovophyceae</taxon>
        <taxon>Pavlovales</taxon>
        <taxon>Pavlovaceae</taxon>
        <taxon>Diacronema</taxon>
    </lineage>
</organism>
<keyword evidence="2" id="KW-0732">Signal</keyword>
<dbReference type="EMBL" id="JAGTXO010000009">
    <property type="protein sequence ID" value="KAG8466002.1"/>
    <property type="molecule type" value="Genomic_DNA"/>
</dbReference>
<evidence type="ECO:0000256" key="1">
    <source>
        <dbReference type="SAM" id="Phobius"/>
    </source>
</evidence>